<protein>
    <submittedName>
        <fullName evidence="1">Uncharacterized protein</fullName>
    </submittedName>
</protein>
<dbReference type="PANTHER" id="PTHR40640:SF1">
    <property type="entry name" value="ANCHORED GLYCOPROTEIN, PUTATIVE (AFU_ORTHOLOGUE AFUA_8G04860)-RELATED"/>
    <property type="match status" value="1"/>
</dbReference>
<gene>
    <name evidence="1" type="ORF">LTR97_004884</name>
</gene>
<dbReference type="Proteomes" id="UP001310594">
    <property type="component" value="Unassembled WGS sequence"/>
</dbReference>
<accession>A0AAN7W7G1</accession>
<dbReference type="PANTHER" id="PTHR40640">
    <property type="entry name" value="ANCHORED GLYCOPROTEIN, PUTATIVE (AFU_ORTHOLOGUE AFUA_8G04860)-RELATED"/>
    <property type="match status" value="1"/>
</dbReference>
<sequence length="206" mass="19901">MAVAQSSTLAPTTTSLYLPFGGDNLAASIITAAPSATVYAIGCEIVSDACAPGCSLDSSVTITEGESTLRYTWSNGQHAIAAASGTALVPDVTTVACQLYGGTSATSAVCTAMSALDKGAMGMPMGPGMGVGNNGTQTTTLAASQMSYVPITVTASGSMGPATNTASGPSSSGSGAAMQTTNAGVATTASSYGALLVALVGAMMLS</sequence>
<organism evidence="1 2">
    <name type="scientific">Elasticomyces elasticus</name>
    <dbReference type="NCBI Taxonomy" id="574655"/>
    <lineage>
        <taxon>Eukaryota</taxon>
        <taxon>Fungi</taxon>
        <taxon>Dikarya</taxon>
        <taxon>Ascomycota</taxon>
        <taxon>Pezizomycotina</taxon>
        <taxon>Dothideomycetes</taxon>
        <taxon>Dothideomycetidae</taxon>
        <taxon>Mycosphaerellales</taxon>
        <taxon>Teratosphaeriaceae</taxon>
        <taxon>Elasticomyces</taxon>
    </lineage>
</organism>
<evidence type="ECO:0000313" key="1">
    <source>
        <dbReference type="EMBL" id="KAK5702066.1"/>
    </source>
</evidence>
<dbReference type="EMBL" id="JAVRQU010000006">
    <property type="protein sequence ID" value="KAK5702066.1"/>
    <property type="molecule type" value="Genomic_DNA"/>
</dbReference>
<proteinExistence type="predicted"/>
<reference evidence="1" key="1">
    <citation type="submission" date="2023-08" db="EMBL/GenBank/DDBJ databases">
        <title>Black Yeasts Isolated from many extreme environments.</title>
        <authorList>
            <person name="Coleine C."/>
            <person name="Stajich J.E."/>
            <person name="Selbmann L."/>
        </authorList>
    </citation>
    <scope>NUCLEOTIDE SEQUENCE</scope>
    <source>
        <strain evidence="1">CCFEE 5810</strain>
    </source>
</reference>
<evidence type="ECO:0000313" key="2">
    <source>
        <dbReference type="Proteomes" id="UP001310594"/>
    </source>
</evidence>
<comment type="caution">
    <text evidence="1">The sequence shown here is derived from an EMBL/GenBank/DDBJ whole genome shotgun (WGS) entry which is preliminary data.</text>
</comment>
<dbReference type="AlphaFoldDB" id="A0AAN7W7G1"/>
<name>A0AAN7W7G1_9PEZI</name>